<protein>
    <submittedName>
        <fullName evidence="3">COP9 signalosome complex subunit 3</fullName>
    </submittedName>
</protein>
<feature type="domain" description="COP9 signalosome complex subunit 3 N-terminal helical repeats" evidence="2">
    <location>
        <begin position="52"/>
        <end position="279"/>
    </location>
</feature>
<reference evidence="3 4" key="1">
    <citation type="submission" date="2015-07" db="EMBL/GenBank/DDBJ databases">
        <title>The genome of the fungus Escovopsis weberi, a specialized disease agent of ant agriculture.</title>
        <authorList>
            <person name="de Man T.J."/>
            <person name="Stajich J.E."/>
            <person name="Kubicek C.P."/>
            <person name="Chenthamara K."/>
            <person name="Atanasova L."/>
            <person name="Druzhinina I.S."/>
            <person name="Birnbaum S."/>
            <person name="Barribeau S.M."/>
            <person name="Teiling C."/>
            <person name="Suen G."/>
            <person name="Currie C."/>
            <person name="Gerardo N.M."/>
        </authorList>
    </citation>
    <scope>NUCLEOTIDE SEQUENCE [LARGE SCALE GENOMIC DNA]</scope>
</reference>
<dbReference type="PANTHER" id="PTHR10758">
    <property type="entry name" value="26S PROTEASOME NON-ATPASE REGULATORY SUBUNIT 3/COP9 SIGNALOSOME COMPLEX SUBUNIT 3"/>
    <property type="match status" value="1"/>
</dbReference>
<comment type="caution">
    <text evidence="3">The sequence shown here is derived from an EMBL/GenBank/DDBJ whole genome shotgun (WGS) entry which is preliminary data.</text>
</comment>
<dbReference type="AlphaFoldDB" id="A0A0M8N586"/>
<evidence type="ECO:0000313" key="4">
    <source>
        <dbReference type="Proteomes" id="UP000053831"/>
    </source>
</evidence>
<sequence>MDSLFAAVDSFKPSQRGYEDPAEFNQAAKTYLATIDKLPHNVWQAISHDPGQFLRGLNPKENSIGYCFSLHYLLRFLPADTVPDDVLAGGLVELLSNFDRQQIRIVLPQFKELLEAITKRPLLPPSVTVELIAHVIRRAEPNRSVFTSAHILLAKLAYDNELDHLAQDILDADIIFFAKPPRSFKPKTPYPQDEDQDADAPSTTLLDDVTPAAVLEYHYIRALTLIQRRDWAKAQIALEQVITHPAKDKTVSMFMTEAHKKWLLVGLLATGQVPAMPSQVGSHAKGVLNLTSLPYAQVAGLFSTDGAAELKAAAEQHAQVWETDDNGPLVLAVLAAYQEWQIINLRRVYHQVSIPQIRQTTLSAETAPALRGDEDVAALVGRMIASGMLRGELEVGPTGEQSYLRFHDECEAMSEEDFARAIAQCHRRVDALSKQYRVTSQRFSTKHEYVRYLLRQQKALERDVDAGVGFDSTIEDEDLMTGVMSHI</sequence>
<dbReference type="InterPro" id="IPR050756">
    <property type="entry name" value="CSN3"/>
</dbReference>
<accession>A0A0M8N586</accession>
<dbReference type="GO" id="GO:0008180">
    <property type="term" value="C:COP9 signalosome"/>
    <property type="evidence" value="ECO:0007669"/>
    <property type="project" value="TreeGrafter"/>
</dbReference>
<keyword evidence="1" id="KW-0963">Cytoplasm</keyword>
<dbReference type="Proteomes" id="UP000053831">
    <property type="component" value="Unassembled WGS sequence"/>
</dbReference>
<organism evidence="3 4">
    <name type="scientific">Escovopsis weberi</name>
    <dbReference type="NCBI Taxonomy" id="150374"/>
    <lineage>
        <taxon>Eukaryota</taxon>
        <taxon>Fungi</taxon>
        <taxon>Dikarya</taxon>
        <taxon>Ascomycota</taxon>
        <taxon>Pezizomycotina</taxon>
        <taxon>Sordariomycetes</taxon>
        <taxon>Hypocreomycetidae</taxon>
        <taxon>Hypocreales</taxon>
        <taxon>Hypocreaceae</taxon>
        <taxon>Escovopsis</taxon>
    </lineage>
</organism>
<dbReference type="GO" id="GO:0006511">
    <property type="term" value="P:ubiquitin-dependent protein catabolic process"/>
    <property type="evidence" value="ECO:0007669"/>
    <property type="project" value="TreeGrafter"/>
</dbReference>
<dbReference type="EMBL" id="LGSR01000018">
    <property type="protein sequence ID" value="KOS20210.1"/>
    <property type="molecule type" value="Genomic_DNA"/>
</dbReference>
<dbReference type="STRING" id="150374.A0A0M8N586"/>
<evidence type="ECO:0000256" key="1">
    <source>
        <dbReference type="ARBA" id="ARBA00022490"/>
    </source>
</evidence>
<proteinExistence type="predicted"/>
<dbReference type="OrthoDB" id="29061at2759"/>
<evidence type="ECO:0000259" key="2">
    <source>
        <dbReference type="Pfam" id="PF22788"/>
    </source>
</evidence>
<dbReference type="InterPro" id="IPR055089">
    <property type="entry name" value="COP9_N"/>
</dbReference>
<gene>
    <name evidence="3" type="ORF">ESCO_006168</name>
</gene>
<evidence type="ECO:0000313" key="3">
    <source>
        <dbReference type="EMBL" id="KOS20210.1"/>
    </source>
</evidence>
<name>A0A0M8N586_ESCWE</name>
<dbReference type="Pfam" id="PF22788">
    <property type="entry name" value="COP9_hel_rpt"/>
    <property type="match status" value="1"/>
</dbReference>
<keyword evidence="4" id="KW-1185">Reference proteome</keyword>
<dbReference type="PANTHER" id="PTHR10758:SF1">
    <property type="entry name" value="COP9 SIGNALOSOME COMPLEX SUBUNIT 3"/>
    <property type="match status" value="1"/>
</dbReference>